<evidence type="ECO:0000259" key="9">
    <source>
        <dbReference type="PROSITE" id="PS50928"/>
    </source>
</evidence>
<feature type="domain" description="ABC transmembrane type-1" evidence="9">
    <location>
        <begin position="93"/>
        <end position="306"/>
    </location>
</feature>
<evidence type="ECO:0000256" key="1">
    <source>
        <dbReference type="ARBA" id="ARBA00004651"/>
    </source>
</evidence>
<evidence type="ECO:0000256" key="6">
    <source>
        <dbReference type="ARBA" id="ARBA00023136"/>
    </source>
</evidence>
<dbReference type="PANTHER" id="PTHR30193:SF37">
    <property type="entry name" value="INNER MEMBRANE ABC TRANSPORTER PERMEASE PROTEIN YCJO"/>
    <property type="match status" value="1"/>
</dbReference>
<feature type="transmembrane region" description="Helical" evidence="7">
    <location>
        <begin position="32"/>
        <end position="59"/>
    </location>
</feature>
<keyword evidence="11" id="KW-1185">Reference proteome</keyword>
<accession>A0A917CZT0</accession>
<dbReference type="PROSITE" id="PS50928">
    <property type="entry name" value="ABC_TM1"/>
    <property type="match status" value="1"/>
</dbReference>
<evidence type="ECO:0000256" key="5">
    <source>
        <dbReference type="ARBA" id="ARBA00022989"/>
    </source>
</evidence>
<keyword evidence="6 7" id="KW-0472">Membrane</keyword>
<dbReference type="Proteomes" id="UP000644756">
    <property type="component" value="Unassembled WGS sequence"/>
</dbReference>
<dbReference type="InterPro" id="IPR000515">
    <property type="entry name" value="MetI-like"/>
</dbReference>
<evidence type="ECO:0000256" key="2">
    <source>
        <dbReference type="ARBA" id="ARBA00022448"/>
    </source>
</evidence>
<dbReference type="GO" id="GO:0055085">
    <property type="term" value="P:transmembrane transport"/>
    <property type="evidence" value="ECO:0007669"/>
    <property type="project" value="InterPro"/>
</dbReference>
<organism evidence="10 11">
    <name type="scientific">Paenibacillus abyssi</name>
    <dbReference type="NCBI Taxonomy" id="1340531"/>
    <lineage>
        <taxon>Bacteria</taxon>
        <taxon>Bacillati</taxon>
        <taxon>Bacillota</taxon>
        <taxon>Bacilli</taxon>
        <taxon>Bacillales</taxon>
        <taxon>Paenibacillaceae</taxon>
        <taxon>Paenibacillus</taxon>
    </lineage>
</organism>
<dbReference type="Pfam" id="PF00528">
    <property type="entry name" value="BPD_transp_1"/>
    <property type="match status" value="1"/>
</dbReference>
<evidence type="ECO:0000313" key="10">
    <source>
        <dbReference type="EMBL" id="GGG01351.1"/>
    </source>
</evidence>
<feature type="transmembrane region" description="Helical" evidence="7">
    <location>
        <begin position="98"/>
        <end position="118"/>
    </location>
</feature>
<evidence type="ECO:0000256" key="3">
    <source>
        <dbReference type="ARBA" id="ARBA00022475"/>
    </source>
</evidence>
<evidence type="ECO:0000256" key="8">
    <source>
        <dbReference type="SAM" id="MobiDB-lite"/>
    </source>
</evidence>
<evidence type="ECO:0000256" key="7">
    <source>
        <dbReference type="RuleBase" id="RU363032"/>
    </source>
</evidence>
<comment type="caution">
    <text evidence="10">The sequence shown here is derived from an EMBL/GenBank/DDBJ whole genome shotgun (WGS) entry which is preliminary data.</text>
</comment>
<comment type="similarity">
    <text evidence="7">Belongs to the binding-protein-dependent transport system permease family.</text>
</comment>
<proteinExistence type="inferred from homology"/>
<dbReference type="EMBL" id="BMGR01000005">
    <property type="protein sequence ID" value="GGG01351.1"/>
    <property type="molecule type" value="Genomic_DNA"/>
</dbReference>
<reference evidence="10" key="1">
    <citation type="journal article" date="2014" name="Int. J. Syst. Evol. Microbiol.">
        <title>Complete genome sequence of Corynebacterium casei LMG S-19264T (=DSM 44701T), isolated from a smear-ripened cheese.</title>
        <authorList>
            <consortium name="US DOE Joint Genome Institute (JGI-PGF)"/>
            <person name="Walter F."/>
            <person name="Albersmeier A."/>
            <person name="Kalinowski J."/>
            <person name="Ruckert C."/>
        </authorList>
    </citation>
    <scope>NUCLEOTIDE SEQUENCE</scope>
    <source>
        <strain evidence="10">CGMCC 1.12987</strain>
    </source>
</reference>
<dbReference type="GO" id="GO:0005886">
    <property type="term" value="C:plasma membrane"/>
    <property type="evidence" value="ECO:0007669"/>
    <property type="project" value="UniProtKB-SubCell"/>
</dbReference>
<dbReference type="CDD" id="cd06261">
    <property type="entry name" value="TM_PBP2"/>
    <property type="match status" value="1"/>
</dbReference>
<feature type="transmembrane region" description="Helical" evidence="7">
    <location>
        <begin position="179"/>
        <end position="202"/>
    </location>
</feature>
<dbReference type="SUPFAM" id="SSF161098">
    <property type="entry name" value="MetI-like"/>
    <property type="match status" value="1"/>
</dbReference>
<feature type="region of interest" description="Disordered" evidence="8">
    <location>
        <begin position="1"/>
        <end position="22"/>
    </location>
</feature>
<dbReference type="PANTHER" id="PTHR30193">
    <property type="entry name" value="ABC TRANSPORTER PERMEASE PROTEIN"/>
    <property type="match status" value="1"/>
</dbReference>
<reference evidence="10" key="2">
    <citation type="submission" date="2020-09" db="EMBL/GenBank/DDBJ databases">
        <authorList>
            <person name="Sun Q."/>
            <person name="Zhou Y."/>
        </authorList>
    </citation>
    <scope>NUCLEOTIDE SEQUENCE</scope>
    <source>
        <strain evidence="10">CGMCC 1.12987</strain>
    </source>
</reference>
<evidence type="ECO:0000313" key="11">
    <source>
        <dbReference type="Proteomes" id="UP000644756"/>
    </source>
</evidence>
<keyword evidence="4 7" id="KW-0812">Transmembrane</keyword>
<feature type="transmembrane region" description="Helical" evidence="7">
    <location>
        <begin position="229"/>
        <end position="250"/>
    </location>
</feature>
<keyword evidence="5 7" id="KW-1133">Transmembrane helix</keyword>
<dbReference type="Gene3D" id="1.10.3720.10">
    <property type="entry name" value="MetI-like"/>
    <property type="match status" value="1"/>
</dbReference>
<evidence type="ECO:0000256" key="4">
    <source>
        <dbReference type="ARBA" id="ARBA00022692"/>
    </source>
</evidence>
<sequence length="316" mass="35074">MEPAITANNKARASASASKSTSARKKRLQETIAGWIFVGPMLIGTALMTLIPILASVLISFTDWSFIKGIDEIRFVGLDNFAGLTQDETFITSFKNNFILMLAIPITMAISLLLAIIIKNGVWFKDLFKIIYFMPYISSVVGVAVVFQVLFHPSLGPINQFLMKIGIEDPPKWLADISYSLPSVMLILIWTQIGFNMIIYMAGLQNIPKDLYEAASIDGAGSWQQFRNITLPLVSSTSFFLLVTGVVYSFKVFDLIAVLTEGGPANSSSVMVYYLYDVAFTNLRTGYASAIAMVLFLCVLAITVFQWVGQRKWVNY</sequence>
<keyword evidence="3" id="KW-1003">Cell membrane</keyword>
<dbReference type="InterPro" id="IPR035906">
    <property type="entry name" value="MetI-like_sf"/>
</dbReference>
<protein>
    <submittedName>
        <fullName evidence="10">ABC transporter permease</fullName>
    </submittedName>
</protein>
<name>A0A917CZT0_9BACL</name>
<dbReference type="RefSeq" id="WP_373289317.1">
    <property type="nucleotide sequence ID" value="NZ_BMGR01000005.1"/>
</dbReference>
<comment type="subcellular location">
    <subcellularLocation>
        <location evidence="1 7">Cell membrane</location>
        <topology evidence="1 7">Multi-pass membrane protein</topology>
    </subcellularLocation>
</comment>
<gene>
    <name evidence="10" type="ORF">GCM10010916_18090</name>
</gene>
<feature type="transmembrane region" description="Helical" evidence="7">
    <location>
        <begin position="130"/>
        <end position="151"/>
    </location>
</feature>
<dbReference type="InterPro" id="IPR051393">
    <property type="entry name" value="ABC_transporter_permease"/>
</dbReference>
<keyword evidence="2 7" id="KW-0813">Transport</keyword>
<feature type="compositionally biased region" description="Low complexity" evidence="8">
    <location>
        <begin position="1"/>
        <end position="21"/>
    </location>
</feature>
<dbReference type="AlphaFoldDB" id="A0A917CZT0"/>
<feature type="transmembrane region" description="Helical" evidence="7">
    <location>
        <begin position="288"/>
        <end position="308"/>
    </location>
</feature>